<evidence type="ECO:0000313" key="2">
    <source>
        <dbReference type="EMBL" id="KAJ8410188.1"/>
    </source>
</evidence>
<dbReference type="GO" id="GO:0007283">
    <property type="term" value="P:spermatogenesis"/>
    <property type="evidence" value="ECO:0007669"/>
    <property type="project" value="InterPro"/>
</dbReference>
<dbReference type="PANTHER" id="PTHR35663">
    <property type="entry name" value="TESTIS DEVELOPMENT-RELATED PROTEIN-RELATED"/>
    <property type="match status" value="1"/>
</dbReference>
<dbReference type="PANTHER" id="PTHR35663:SF1">
    <property type="entry name" value="TESTIS DEVELOPMENT-RELATED PROTEIN"/>
    <property type="match status" value="1"/>
</dbReference>
<dbReference type="GO" id="GO:0005634">
    <property type="term" value="C:nucleus"/>
    <property type="evidence" value="ECO:0007669"/>
    <property type="project" value="TreeGrafter"/>
</dbReference>
<evidence type="ECO:0008006" key="4">
    <source>
        <dbReference type="Google" id="ProtNLM"/>
    </source>
</evidence>
<accession>A0AAD7WV53</accession>
<protein>
    <recommendedName>
        <fullName evidence="4">Testis development-related protein</fullName>
    </recommendedName>
</protein>
<feature type="region of interest" description="Disordered" evidence="1">
    <location>
        <begin position="14"/>
        <end position="62"/>
    </location>
</feature>
<comment type="caution">
    <text evidence="2">The sequence shown here is derived from an EMBL/GenBank/DDBJ whole genome shotgun (WGS) entry which is preliminary data.</text>
</comment>
<evidence type="ECO:0000256" key="1">
    <source>
        <dbReference type="SAM" id="MobiDB-lite"/>
    </source>
</evidence>
<reference evidence="2" key="1">
    <citation type="journal article" date="2023" name="Science">
        <title>Genome structures resolve the early diversification of teleost fishes.</title>
        <authorList>
            <person name="Parey E."/>
            <person name="Louis A."/>
            <person name="Montfort J."/>
            <person name="Bouchez O."/>
            <person name="Roques C."/>
            <person name="Iampietro C."/>
            <person name="Lluch J."/>
            <person name="Castinel A."/>
            <person name="Donnadieu C."/>
            <person name="Desvignes T."/>
            <person name="Floi Bucao C."/>
            <person name="Jouanno E."/>
            <person name="Wen M."/>
            <person name="Mejri S."/>
            <person name="Dirks R."/>
            <person name="Jansen H."/>
            <person name="Henkel C."/>
            <person name="Chen W.J."/>
            <person name="Zahm M."/>
            <person name="Cabau C."/>
            <person name="Klopp C."/>
            <person name="Thompson A.W."/>
            <person name="Robinson-Rechavi M."/>
            <person name="Braasch I."/>
            <person name="Lecointre G."/>
            <person name="Bobe J."/>
            <person name="Postlethwait J.H."/>
            <person name="Berthelot C."/>
            <person name="Roest Crollius H."/>
            <person name="Guiguen Y."/>
        </authorList>
    </citation>
    <scope>NUCLEOTIDE SEQUENCE</scope>
    <source>
        <strain evidence="2">NC1722</strain>
    </source>
</reference>
<dbReference type="Proteomes" id="UP001221898">
    <property type="component" value="Unassembled WGS sequence"/>
</dbReference>
<organism evidence="2 3">
    <name type="scientific">Aldrovandia affinis</name>
    <dbReference type="NCBI Taxonomy" id="143900"/>
    <lineage>
        <taxon>Eukaryota</taxon>
        <taxon>Metazoa</taxon>
        <taxon>Chordata</taxon>
        <taxon>Craniata</taxon>
        <taxon>Vertebrata</taxon>
        <taxon>Euteleostomi</taxon>
        <taxon>Actinopterygii</taxon>
        <taxon>Neopterygii</taxon>
        <taxon>Teleostei</taxon>
        <taxon>Notacanthiformes</taxon>
        <taxon>Halosauridae</taxon>
        <taxon>Aldrovandia</taxon>
    </lineage>
</organism>
<dbReference type="GO" id="GO:0005829">
    <property type="term" value="C:cytosol"/>
    <property type="evidence" value="ECO:0007669"/>
    <property type="project" value="TreeGrafter"/>
</dbReference>
<dbReference type="AlphaFoldDB" id="A0AAD7WV53"/>
<proteinExistence type="predicted"/>
<dbReference type="EMBL" id="JAINUG010000027">
    <property type="protein sequence ID" value="KAJ8410188.1"/>
    <property type="molecule type" value="Genomic_DNA"/>
</dbReference>
<feature type="region of interest" description="Disordered" evidence="1">
    <location>
        <begin position="153"/>
        <end position="180"/>
    </location>
</feature>
<feature type="region of interest" description="Disordered" evidence="1">
    <location>
        <begin position="117"/>
        <end position="138"/>
    </location>
</feature>
<keyword evidence="3" id="KW-1185">Reference proteome</keyword>
<name>A0AAD7WV53_9TELE</name>
<evidence type="ECO:0000313" key="3">
    <source>
        <dbReference type="Proteomes" id="UP001221898"/>
    </source>
</evidence>
<sequence length="212" mass="24078">MFKKSKGKVLVEYASEEDDMSWHHQHTYKDKDPDGEEEAASPASKEGKVKKVKSKKEKRDKKMFFAPDDEHFLLTGVTAAEGKGSSKKSREEERSNAFVEKSQCFWDSVTMTMKQITPTRKMDKMEGWEPPQISEATEVAEVTEEECVARNPMVPPIESATWPGLEEDSSKYTNLSRSHDSGIRWTTKAKGKLAGIRRRSRGSVSENWEGLK</sequence>
<dbReference type="Pfam" id="PF15683">
    <property type="entry name" value="TDRP"/>
    <property type="match status" value="1"/>
</dbReference>
<feature type="compositionally biased region" description="Basic residues" evidence="1">
    <location>
        <begin position="48"/>
        <end position="59"/>
    </location>
</feature>
<dbReference type="InterPro" id="IPR031399">
    <property type="entry name" value="TDRP"/>
</dbReference>
<feature type="region of interest" description="Disordered" evidence="1">
    <location>
        <begin position="76"/>
        <end position="95"/>
    </location>
</feature>
<gene>
    <name evidence="2" type="ORF">AAFF_G00201690</name>
</gene>